<evidence type="ECO:0008006" key="4">
    <source>
        <dbReference type="Google" id="ProtNLM"/>
    </source>
</evidence>
<dbReference type="Proteomes" id="UP000602510">
    <property type="component" value="Unassembled WGS sequence"/>
</dbReference>
<evidence type="ECO:0000313" key="2">
    <source>
        <dbReference type="EMBL" id="KAF4046321.1"/>
    </source>
</evidence>
<evidence type="ECO:0000256" key="1">
    <source>
        <dbReference type="SAM" id="SignalP"/>
    </source>
</evidence>
<keyword evidence="3" id="KW-1185">Reference proteome</keyword>
<feature type="signal peptide" evidence="1">
    <location>
        <begin position="1"/>
        <end position="35"/>
    </location>
</feature>
<dbReference type="EMBL" id="WSZM01000018">
    <property type="protein sequence ID" value="KAF4046321.1"/>
    <property type="molecule type" value="Genomic_DNA"/>
</dbReference>
<sequence>MPLKLALTPRLSYFILLAALALLVCIHSGSKVATASSVIDARNDALDREVGGQIHRYLRESKWTAEQEDGSPEARAIGVKLSAATVLQKLINSQPTKKLSTRAMEILTSNNQRATDKLFASLGVWEVESKLFASTPYQKWAASVMKSYKKNPEKGQAAIFSTLVRHHGDDILAKLVSEAQPTAAAIRTAKKIESMQIANWVTNRKTEEDIYKLLKLDADKEGLLRNPLLNTWVSFVKKLDNEDPYNLLLLKLTKTNDEEALAHMLIAAKGDSLTSSVVRNLENALLTAWLRDGKTTGDVAKLLRLNADKGESFLRSAALPTWLSYIRQRNKDPNKVLFLELQNRFSDAELARVLVAASRDKNVKINVTALQKLQLSKWHGRGDTADDIFRHLGLSKEGEELLESSVFNTWVSYVKLVDYTNTDALVFSVMKKHYSDEILAKMIAQAKTSVLTRALASKLAAEMWRSPGKSADDIFKFFQLDKTGDDLFEAPMFDAWILYVERLNKYEKHPDKFALFTELEKRFDYVDLARMLSHAKIQAEMKGHSVERLFSLRNQQFDQWMNQKRLDPGRVAALVAEQPRDIRNNGVVLGFYDFYKANGGSPLY</sequence>
<keyword evidence="1" id="KW-0732">Signal</keyword>
<protein>
    <recommendedName>
        <fullName evidence="4">Secreted RxLR effector peptide protein</fullName>
    </recommendedName>
</protein>
<dbReference type="AlphaFoldDB" id="A0A833SV07"/>
<feature type="chain" id="PRO_5032727359" description="Secreted RxLR effector peptide protein" evidence="1">
    <location>
        <begin position="36"/>
        <end position="604"/>
    </location>
</feature>
<evidence type="ECO:0000313" key="3">
    <source>
        <dbReference type="Proteomes" id="UP000602510"/>
    </source>
</evidence>
<name>A0A833SV07_PHYIN</name>
<reference evidence="2" key="1">
    <citation type="submission" date="2020-04" db="EMBL/GenBank/DDBJ databases">
        <title>Hybrid Assembly of Korean Phytophthora infestans isolates.</title>
        <authorList>
            <person name="Prokchorchik M."/>
            <person name="Lee Y."/>
            <person name="Seo J."/>
            <person name="Cho J.-H."/>
            <person name="Park Y.-E."/>
            <person name="Jang D.-C."/>
            <person name="Im J.-S."/>
            <person name="Choi J.-G."/>
            <person name="Park H.-J."/>
            <person name="Lee G.-B."/>
            <person name="Lee Y.-G."/>
            <person name="Hong S.-Y."/>
            <person name="Cho K."/>
            <person name="Sohn K.H."/>
        </authorList>
    </citation>
    <scope>NUCLEOTIDE SEQUENCE</scope>
    <source>
        <strain evidence="2">KR_1_A1</strain>
    </source>
</reference>
<comment type="caution">
    <text evidence="2">The sequence shown here is derived from an EMBL/GenBank/DDBJ whole genome shotgun (WGS) entry which is preliminary data.</text>
</comment>
<dbReference type="OMA" id="NADELMY"/>
<accession>A0A833SV07</accession>
<gene>
    <name evidence="2" type="ORF">GN244_ATG01250</name>
</gene>
<organism evidence="2 3">
    <name type="scientific">Phytophthora infestans</name>
    <name type="common">Potato late blight agent</name>
    <name type="synonym">Botrytis infestans</name>
    <dbReference type="NCBI Taxonomy" id="4787"/>
    <lineage>
        <taxon>Eukaryota</taxon>
        <taxon>Sar</taxon>
        <taxon>Stramenopiles</taxon>
        <taxon>Oomycota</taxon>
        <taxon>Peronosporomycetes</taxon>
        <taxon>Peronosporales</taxon>
        <taxon>Peronosporaceae</taxon>
        <taxon>Phytophthora</taxon>
    </lineage>
</organism>
<proteinExistence type="predicted"/>